<keyword evidence="3" id="KW-1185">Reference proteome</keyword>
<dbReference type="Proteomes" id="UP000018766">
    <property type="component" value="Unassembled WGS sequence"/>
</dbReference>
<evidence type="ECO:0000313" key="3">
    <source>
        <dbReference type="Proteomes" id="UP000018766"/>
    </source>
</evidence>
<feature type="compositionally biased region" description="Polar residues" evidence="1">
    <location>
        <begin position="63"/>
        <end position="72"/>
    </location>
</feature>
<protein>
    <submittedName>
        <fullName evidence="2">Uncharacterized protein</fullName>
    </submittedName>
</protein>
<sequence>MAQTLSKLSDTSGYPVRVIMRLAIDHLINVWAPHYGIDNAVTTGVKLPPTQLVTERAIQAQPIQNPFSNPFQTSPSTPPYKPYSPTAEPFDPYRQPDIPRYKLETQPTVDEVLANAIGGKLTPYQPTTNDFQPSDFEWS</sequence>
<dbReference type="EMBL" id="AYSV01000016">
    <property type="protein sequence ID" value="ETD72822.1"/>
    <property type="molecule type" value="Genomic_DNA"/>
</dbReference>
<proteinExistence type="predicted"/>
<gene>
    <name evidence="2" type="ORF">V757_01930</name>
</gene>
<organism evidence="2 3">
    <name type="scientific">Pelistega indica</name>
    <dbReference type="NCBI Taxonomy" id="1414851"/>
    <lineage>
        <taxon>Bacteria</taxon>
        <taxon>Pseudomonadati</taxon>
        <taxon>Pseudomonadota</taxon>
        <taxon>Betaproteobacteria</taxon>
        <taxon>Burkholderiales</taxon>
        <taxon>Alcaligenaceae</taxon>
        <taxon>Pelistega</taxon>
    </lineage>
</organism>
<name>V8GAS5_9BURK</name>
<comment type="caution">
    <text evidence="2">The sequence shown here is derived from an EMBL/GenBank/DDBJ whole genome shotgun (WGS) entry which is preliminary data.</text>
</comment>
<accession>V8GAS5</accession>
<evidence type="ECO:0000313" key="2">
    <source>
        <dbReference type="EMBL" id="ETD72822.1"/>
    </source>
</evidence>
<evidence type="ECO:0000256" key="1">
    <source>
        <dbReference type="SAM" id="MobiDB-lite"/>
    </source>
</evidence>
<dbReference type="AlphaFoldDB" id="V8GAS5"/>
<feature type="region of interest" description="Disordered" evidence="1">
    <location>
        <begin position="63"/>
        <end position="104"/>
    </location>
</feature>
<reference evidence="2 3" key="1">
    <citation type="submission" date="2013-11" db="EMBL/GenBank/DDBJ databases">
        <title>Genomic analysis of Pelistega sp. HM-7.</title>
        <authorList>
            <person name="Kumbhare S.V."/>
            <person name="Shetty S.A."/>
            <person name="Sharma O."/>
            <person name="Dhotre D.P."/>
        </authorList>
    </citation>
    <scope>NUCLEOTIDE SEQUENCE [LARGE SCALE GENOMIC DNA]</scope>
    <source>
        <strain evidence="2 3">HM-7</strain>
    </source>
</reference>